<evidence type="ECO:0000313" key="3">
    <source>
        <dbReference type="Proteomes" id="UP000014062"/>
    </source>
</evidence>
<sequence length="46" mass="4652">MGGRLPRSVKPSAGRIEPEGQKSGARGGAGAEYGVPARARGVIFEA</sequence>
<accession>A0A7U9E2N2</accession>
<protein>
    <submittedName>
        <fullName evidence="2">Uncharacterized protein</fullName>
    </submittedName>
</protein>
<dbReference type="AlphaFoldDB" id="A0A7U9E2N2"/>
<organism evidence="2 3">
    <name type="scientific">Streptomyces lividans 1326</name>
    <dbReference type="NCBI Taxonomy" id="1200984"/>
    <lineage>
        <taxon>Bacteria</taxon>
        <taxon>Bacillati</taxon>
        <taxon>Actinomycetota</taxon>
        <taxon>Actinomycetes</taxon>
        <taxon>Kitasatosporales</taxon>
        <taxon>Streptomycetaceae</taxon>
        <taxon>Streptomyces</taxon>
    </lineage>
</organism>
<dbReference type="Proteomes" id="UP000014062">
    <property type="component" value="Chromosome"/>
</dbReference>
<dbReference type="EMBL" id="CM001889">
    <property type="protein sequence ID" value="EOY52522.1"/>
    <property type="molecule type" value="Genomic_DNA"/>
</dbReference>
<proteinExistence type="predicted"/>
<name>A0A7U9E2N2_STRLI</name>
<evidence type="ECO:0000313" key="2">
    <source>
        <dbReference type="EMBL" id="EOY52522.1"/>
    </source>
</evidence>
<reference evidence="3" key="1">
    <citation type="journal article" date="2013" name="Genome Biol. Evol.">
        <title>The genome sequence of Streptomyces lividans 66 reveals a novel tRNA-dependent peptide biosynthetic system within a metal-related genomic island.</title>
        <authorList>
            <person name="Cruz-Morales P."/>
            <person name="Vijgenboom E."/>
            <person name="Iruegas-Bocardo F."/>
            <person name="Girard G."/>
            <person name="Yanez-Guerra L.A."/>
            <person name="Ramos-Aboites H.E."/>
            <person name="Pernodet J.L."/>
            <person name="Anne J."/>
            <person name="van Wezel G.P."/>
            <person name="Barona-Gomez F."/>
        </authorList>
    </citation>
    <scope>NUCLEOTIDE SEQUENCE [LARGE SCALE GENOMIC DNA]</scope>
    <source>
        <strain evidence="3">1326</strain>
    </source>
</reference>
<evidence type="ECO:0000256" key="1">
    <source>
        <dbReference type="SAM" id="MobiDB-lite"/>
    </source>
</evidence>
<gene>
    <name evidence="2" type="ORF">SLI_7823</name>
</gene>
<feature type="region of interest" description="Disordered" evidence="1">
    <location>
        <begin position="1"/>
        <end position="32"/>
    </location>
</feature>